<organism evidence="6 7">
    <name type="scientific">Niallia endozanthoxylica</name>
    <dbReference type="NCBI Taxonomy" id="2036016"/>
    <lineage>
        <taxon>Bacteria</taxon>
        <taxon>Bacillati</taxon>
        <taxon>Bacillota</taxon>
        <taxon>Bacilli</taxon>
        <taxon>Bacillales</taxon>
        <taxon>Bacillaceae</taxon>
        <taxon>Niallia</taxon>
    </lineage>
</organism>
<feature type="chain" id="PRO_5038600519" evidence="5">
    <location>
        <begin position="20"/>
        <end position="337"/>
    </location>
</feature>
<dbReference type="GO" id="GO:0055085">
    <property type="term" value="P:transmembrane transport"/>
    <property type="evidence" value="ECO:0007669"/>
    <property type="project" value="InterPro"/>
</dbReference>
<dbReference type="PANTHER" id="PTHR33376">
    <property type="match status" value="1"/>
</dbReference>
<feature type="signal peptide" evidence="5">
    <location>
        <begin position="1"/>
        <end position="19"/>
    </location>
</feature>
<dbReference type="GO" id="GO:0030288">
    <property type="term" value="C:outer membrane-bounded periplasmic space"/>
    <property type="evidence" value="ECO:0007669"/>
    <property type="project" value="InterPro"/>
</dbReference>
<dbReference type="NCBIfam" id="NF037995">
    <property type="entry name" value="TRAP_S1"/>
    <property type="match status" value="1"/>
</dbReference>
<keyword evidence="4 5" id="KW-0732">Signal</keyword>
<dbReference type="Proteomes" id="UP000326671">
    <property type="component" value="Unassembled WGS sequence"/>
</dbReference>
<dbReference type="PROSITE" id="PS51257">
    <property type="entry name" value="PROKAR_LIPOPROTEIN"/>
    <property type="match status" value="1"/>
</dbReference>
<comment type="subcellular location">
    <subcellularLocation>
        <location evidence="1">Cell envelope</location>
    </subcellularLocation>
</comment>
<comment type="similarity">
    <text evidence="2">Belongs to the bacterial solute-binding protein 7 family.</text>
</comment>
<protein>
    <submittedName>
        <fullName evidence="6">TRAP transporter substrate-binding protein</fullName>
    </submittedName>
</protein>
<dbReference type="OrthoDB" id="9776801at2"/>
<dbReference type="Pfam" id="PF03480">
    <property type="entry name" value="DctP"/>
    <property type="match status" value="1"/>
</dbReference>
<gene>
    <name evidence="6" type="ORF">F4V44_06760</name>
</gene>
<dbReference type="InterPro" id="IPR018389">
    <property type="entry name" value="DctP_fam"/>
</dbReference>
<dbReference type="PIRSF" id="PIRSF006470">
    <property type="entry name" value="DctB"/>
    <property type="match status" value="1"/>
</dbReference>
<evidence type="ECO:0000256" key="2">
    <source>
        <dbReference type="ARBA" id="ARBA00009023"/>
    </source>
</evidence>
<evidence type="ECO:0000313" key="7">
    <source>
        <dbReference type="Proteomes" id="UP000326671"/>
    </source>
</evidence>
<evidence type="ECO:0000313" key="6">
    <source>
        <dbReference type="EMBL" id="KAA9027010.1"/>
    </source>
</evidence>
<evidence type="ECO:0000256" key="1">
    <source>
        <dbReference type="ARBA" id="ARBA00004196"/>
    </source>
</evidence>
<accession>A0A5J5HYF3</accession>
<dbReference type="InterPro" id="IPR038404">
    <property type="entry name" value="TRAP_DctP_sf"/>
</dbReference>
<dbReference type="PANTHER" id="PTHR33376:SF4">
    <property type="entry name" value="SIALIC ACID-BINDING PERIPLASMIC PROTEIN SIAP"/>
    <property type="match status" value="1"/>
</dbReference>
<reference evidence="6 7" key="1">
    <citation type="submission" date="2019-09" db="EMBL/GenBank/DDBJ databases">
        <title>Whole genome sequences of isolates from the Mars Exploration Rovers.</title>
        <authorList>
            <person name="Seuylemezian A."/>
            <person name="Vaishampayan P."/>
        </authorList>
    </citation>
    <scope>NUCLEOTIDE SEQUENCE [LARGE SCALE GENOMIC DNA]</scope>
    <source>
        <strain evidence="6 7">MER_TA_151</strain>
    </source>
</reference>
<dbReference type="AlphaFoldDB" id="A0A5J5HYF3"/>
<dbReference type="RefSeq" id="WP_150439238.1">
    <property type="nucleotide sequence ID" value="NZ_VYKL01000014.1"/>
</dbReference>
<name>A0A5J5HYF3_9BACI</name>
<dbReference type="CDD" id="cd13603">
    <property type="entry name" value="PBP2_TRAP_Siap_TeaA_like"/>
    <property type="match status" value="1"/>
</dbReference>
<proteinExistence type="inferred from homology"/>
<evidence type="ECO:0000256" key="3">
    <source>
        <dbReference type="ARBA" id="ARBA00022448"/>
    </source>
</evidence>
<dbReference type="EMBL" id="VYKL01000014">
    <property type="protein sequence ID" value="KAA9027010.1"/>
    <property type="molecule type" value="Genomic_DNA"/>
</dbReference>
<dbReference type="InterPro" id="IPR004682">
    <property type="entry name" value="TRAP_DctP"/>
</dbReference>
<evidence type="ECO:0000256" key="5">
    <source>
        <dbReference type="SAM" id="SignalP"/>
    </source>
</evidence>
<evidence type="ECO:0000256" key="4">
    <source>
        <dbReference type="ARBA" id="ARBA00022729"/>
    </source>
</evidence>
<keyword evidence="7" id="KW-1185">Reference proteome</keyword>
<sequence>MKRKLLVILTVFLMLIVSACGGGGSSKTSSDGVKTIKFAFSGAESHIHYKSALIFKDEVEKKSDGKIAVELYPNNTLGTDAETMSQLKSGSVDMAAIISGELANHSPSFNAWFMPFLFDNAEQTYEMGKTDEAKALFETLTEAGVHPLGYFLIEMRDVLSSKELIESIDDFKGLNIRVTPSPAIVDFWETLGANPTPVDFAELYSAFQTGVVNTIDSGSTGMSSGKFYEIGKNYTTTNHMAFNSAILASNKFWDSLSDEEKSIVEESMNVAVEQNISIYKELADEAMAAMKEEGVKFTEIKMDAELQKVQEEFIKKYASKDEKIKAFVEKAKEINSN</sequence>
<dbReference type="NCBIfam" id="TIGR00787">
    <property type="entry name" value="dctP"/>
    <property type="match status" value="1"/>
</dbReference>
<dbReference type="Gene3D" id="3.40.190.170">
    <property type="entry name" value="Bacterial extracellular solute-binding protein, family 7"/>
    <property type="match status" value="1"/>
</dbReference>
<comment type="caution">
    <text evidence="6">The sequence shown here is derived from an EMBL/GenBank/DDBJ whole genome shotgun (WGS) entry which is preliminary data.</text>
</comment>
<keyword evidence="3" id="KW-0813">Transport</keyword>